<feature type="compositionally biased region" description="Low complexity" evidence="1">
    <location>
        <begin position="332"/>
        <end position="349"/>
    </location>
</feature>
<accession>A0A7C8MKA1</accession>
<name>A0A7C8MKA1_9PLEO</name>
<dbReference type="Proteomes" id="UP000481861">
    <property type="component" value="Unassembled WGS sequence"/>
</dbReference>
<organism evidence="2 3">
    <name type="scientific">Massariosphaeria phaeospora</name>
    <dbReference type="NCBI Taxonomy" id="100035"/>
    <lineage>
        <taxon>Eukaryota</taxon>
        <taxon>Fungi</taxon>
        <taxon>Dikarya</taxon>
        <taxon>Ascomycota</taxon>
        <taxon>Pezizomycotina</taxon>
        <taxon>Dothideomycetes</taxon>
        <taxon>Pleosporomycetidae</taxon>
        <taxon>Pleosporales</taxon>
        <taxon>Pleosporales incertae sedis</taxon>
        <taxon>Massariosphaeria</taxon>
    </lineage>
</organism>
<dbReference type="OrthoDB" id="3799800at2759"/>
<feature type="compositionally biased region" description="Gly residues" evidence="1">
    <location>
        <begin position="422"/>
        <end position="431"/>
    </location>
</feature>
<dbReference type="EMBL" id="JAADJZ010000011">
    <property type="protein sequence ID" value="KAF2871384.1"/>
    <property type="molecule type" value="Genomic_DNA"/>
</dbReference>
<evidence type="ECO:0000313" key="3">
    <source>
        <dbReference type="Proteomes" id="UP000481861"/>
    </source>
</evidence>
<evidence type="ECO:0000256" key="1">
    <source>
        <dbReference type="SAM" id="MobiDB-lite"/>
    </source>
</evidence>
<feature type="compositionally biased region" description="Low complexity" evidence="1">
    <location>
        <begin position="372"/>
        <end position="390"/>
    </location>
</feature>
<feature type="compositionally biased region" description="Low complexity" evidence="1">
    <location>
        <begin position="401"/>
        <end position="413"/>
    </location>
</feature>
<feature type="compositionally biased region" description="Low complexity" evidence="1">
    <location>
        <begin position="285"/>
        <end position="295"/>
    </location>
</feature>
<feature type="region of interest" description="Disordered" evidence="1">
    <location>
        <begin position="267"/>
        <end position="431"/>
    </location>
</feature>
<sequence length="431" mass="47285">MSDSVILRSDQLASRIEAPSLGATVQITARMSTSSKAIVLTPRVRINSHVLGMLPAGKTIHDAPTMPLLTIVSHLDGDEYFDTIFRESPEVSTANRIVATWILAGQLKLHHVQNRLLCRAAGFCSSLGSKEQKNLTAEAANIEWPFEYIRRMFPGASRTKIEDFMVHYIASLVGHRFVVDAVNLSVDIRDRMLAASNVINGFNKDPIITFMQQCMVPDSGDSVKAPMLNYEVPIPVRQVEDSSNSLSIRSNNLNRAKSPTASEYFAANARRNGTSSRPAIESDWSDSYHSLSSRSIRQTDGGRMPSRQSTRSEMDRANEYSSAERRAERQTSRQSETPSRTPTTRGRSTNENKPLSAVPSYMRSAIEGSGQSRTSNSSKASSDTRSSTRTIKGDDLSPGDSVSQASRSSLRSSRTSKKDSSVGGGSAFFQF</sequence>
<dbReference type="AlphaFoldDB" id="A0A7C8MKA1"/>
<proteinExistence type="predicted"/>
<protein>
    <submittedName>
        <fullName evidence="2">Uncharacterized protein</fullName>
    </submittedName>
</protein>
<reference evidence="2 3" key="1">
    <citation type="submission" date="2020-01" db="EMBL/GenBank/DDBJ databases">
        <authorList>
            <consortium name="DOE Joint Genome Institute"/>
            <person name="Haridas S."/>
            <person name="Albert R."/>
            <person name="Binder M."/>
            <person name="Bloem J."/>
            <person name="Labutti K."/>
            <person name="Salamov A."/>
            <person name="Andreopoulos B."/>
            <person name="Baker S.E."/>
            <person name="Barry K."/>
            <person name="Bills G."/>
            <person name="Bluhm B.H."/>
            <person name="Cannon C."/>
            <person name="Castanera R."/>
            <person name="Culley D.E."/>
            <person name="Daum C."/>
            <person name="Ezra D."/>
            <person name="Gonzalez J.B."/>
            <person name="Henrissat B."/>
            <person name="Kuo A."/>
            <person name="Liang C."/>
            <person name="Lipzen A."/>
            <person name="Lutzoni F."/>
            <person name="Magnuson J."/>
            <person name="Mondo S."/>
            <person name="Nolan M."/>
            <person name="Ohm R."/>
            <person name="Pangilinan J."/>
            <person name="Park H.-J.H."/>
            <person name="Ramirez L."/>
            <person name="Alfaro M."/>
            <person name="Sun H."/>
            <person name="Tritt A."/>
            <person name="Yoshinaga Y."/>
            <person name="Zwiers L.-H.L."/>
            <person name="Turgeon B.G."/>
            <person name="Goodwin S.B."/>
            <person name="Spatafora J.W."/>
            <person name="Crous P.W."/>
            <person name="Grigoriev I.V."/>
        </authorList>
    </citation>
    <scope>NUCLEOTIDE SEQUENCE [LARGE SCALE GENOMIC DNA]</scope>
    <source>
        <strain evidence="2 3">CBS 611.86</strain>
    </source>
</reference>
<keyword evidence="3" id="KW-1185">Reference proteome</keyword>
<feature type="compositionally biased region" description="Basic and acidic residues" evidence="1">
    <location>
        <begin position="310"/>
        <end position="331"/>
    </location>
</feature>
<evidence type="ECO:0000313" key="2">
    <source>
        <dbReference type="EMBL" id="KAF2871384.1"/>
    </source>
</evidence>
<comment type="caution">
    <text evidence="2">The sequence shown here is derived from an EMBL/GenBank/DDBJ whole genome shotgun (WGS) entry which is preliminary data.</text>
</comment>
<gene>
    <name evidence="2" type="ORF">BDV95DRAFT_636264</name>
</gene>